<evidence type="ECO:0000313" key="1">
    <source>
        <dbReference type="EMBL" id="GCF93534.1"/>
    </source>
</evidence>
<dbReference type="InterPro" id="IPR010434">
    <property type="entry name" value="DUF1033"/>
</dbReference>
<evidence type="ECO:0000313" key="2">
    <source>
        <dbReference type="Proteomes" id="UP000290567"/>
    </source>
</evidence>
<reference evidence="2" key="1">
    <citation type="submission" date="2019-02" db="EMBL/GenBank/DDBJ databases">
        <title>Draft genome sequence of Enterococcus sp. Gos25-1.</title>
        <authorList>
            <person name="Tanaka N."/>
            <person name="Shiwa Y."/>
            <person name="Fujita N."/>
        </authorList>
    </citation>
    <scope>NUCLEOTIDE SEQUENCE [LARGE SCALE GENOMIC DNA]</scope>
    <source>
        <strain evidence="2">Gos25-1</strain>
    </source>
</reference>
<dbReference type="OrthoDB" id="2389779at2"/>
<dbReference type="Proteomes" id="UP000290567">
    <property type="component" value="Unassembled WGS sequence"/>
</dbReference>
<dbReference type="RefSeq" id="WP_146621985.1">
    <property type="nucleotide sequence ID" value="NZ_BJCC01000010.1"/>
</dbReference>
<accession>A0A4P5PAS8</accession>
<name>A0A4P5PAS8_9ENTE</name>
<keyword evidence="2" id="KW-1185">Reference proteome</keyword>
<comment type="caution">
    <text evidence="1">The sequence shown here is derived from an EMBL/GenBank/DDBJ whole genome shotgun (WGS) entry which is preliminary data.</text>
</comment>
<dbReference type="GO" id="GO:0003677">
    <property type="term" value="F:DNA binding"/>
    <property type="evidence" value="ECO:0007669"/>
    <property type="project" value="UniProtKB-KW"/>
</dbReference>
<gene>
    <name evidence="1" type="ORF">NRIC_14250</name>
</gene>
<dbReference type="AlphaFoldDB" id="A0A4P5PAS8"/>
<proteinExistence type="predicted"/>
<protein>
    <submittedName>
        <fullName evidence="1">DNA-binding protein</fullName>
    </submittedName>
</protein>
<sequence length="123" mass="15004">MYQVIKMYGDNEPWWFFEDWKEDVTEEKVFDSFQEAEAYYLDQWHKMSNDYHLHSAKHNYLSAFWNEDDERWCEECDDYLQQYWGLALLENDQPLTIESRKELYETTNSSGKAKCCKRLKQGA</sequence>
<dbReference type="EMBL" id="BJCC01000010">
    <property type="protein sequence ID" value="GCF93534.1"/>
    <property type="molecule type" value="Genomic_DNA"/>
</dbReference>
<dbReference type="Pfam" id="PF06279">
    <property type="entry name" value="DUF1033"/>
    <property type="match status" value="1"/>
</dbReference>
<keyword evidence="1" id="KW-0238">DNA-binding</keyword>
<organism evidence="1 2">
    <name type="scientific">Enterococcus florum</name>
    <dbReference type="NCBI Taxonomy" id="2480627"/>
    <lineage>
        <taxon>Bacteria</taxon>
        <taxon>Bacillati</taxon>
        <taxon>Bacillota</taxon>
        <taxon>Bacilli</taxon>
        <taxon>Lactobacillales</taxon>
        <taxon>Enterococcaceae</taxon>
        <taxon>Enterococcus</taxon>
    </lineage>
</organism>